<evidence type="ECO:0000256" key="1">
    <source>
        <dbReference type="SAM" id="MobiDB-lite"/>
    </source>
</evidence>
<dbReference type="Proteomes" id="UP000675781">
    <property type="component" value="Unassembled WGS sequence"/>
</dbReference>
<evidence type="ECO:0000256" key="2">
    <source>
        <dbReference type="SAM" id="Phobius"/>
    </source>
</evidence>
<sequence>MIDFRYHVVSIVAVFLALTVGLVIGASILSKGLADSLRGSLAQSNSQIKSQQGQITELKNEVEQRDKYISATAAGLVAHQLDAGCVAVIQIAGADSDSFNAVSTMLQKQSGASICSETTVNAAFTAAGSEQQLSELVVTHTPGGQTLTGTTVQQQAAQLLAEALSTAQPGGGPATVPSSSPKPTATASPGATATPTATASPGAGASGALGVMTASEALKTLKDFQNDGMITMAMEPADWGQANLAYIAAPSTANTDIENQAYLTLAETLRKGGTLPMVGGSGQSADKGGLIAAVIADATASRDIPTVDDTDSVMGQVASVFCLAELLEGGTSVAGHYGTGTDNDGLVPPNLAGLG</sequence>
<feature type="region of interest" description="Disordered" evidence="1">
    <location>
        <begin position="166"/>
        <end position="202"/>
    </location>
</feature>
<dbReference type="EMBL" id="JAGSOG010000174">
    <property type="protein sequence ID" value="MBR7836981.1"/>
    <property type="molecule type" value="Genomic_DNA"/>
</dbReference>
<comment type="caution">
    <text evidence="3">The sequence shown here is derived from an EMBL/GenBank/DDBJ whole genome shotgun (WGS) entry which is preliminary data.</text>
</comment>
<dbReference type="GO" id="GO:0016020">
    <property type="term" value="C:membrane"/>
    <property type="evidence" value="ECO:0007669"/>
    <property type="project" value="InterPro"/>
</dbReference>
<reference evidence="3" key="1">
    <citation type="submission" date="2021-04" db="EMBL/GenBank/DDBJ databases">
        <title>Genome based classification of Actinospica acidithermotolerans sp. nov., an actinobacterium isolated from an Indonesian hot spring.</title>
        <authorList>
            <person name="Kusuma A.B."/>
            <person name="Putra K.E."/>
            <person name="Nafisah S."/>
            <person name="Loh J."/>
            <person name="Nouioui I."/>
            <person name="Goodfellow M."/>
        </authorList>
    </citation>
    <scope>NUCLEOTIDE SEQUENCE</scope>
    <source>
        <strain evidence="3">CSCA 57</strain>
    </source>
</reference>
<dbReference type="AlphaFoldDB" id="A0A941IVD7"/>
<keyword evidence="2" id="KW-1133">Transmembrane helix</keyword>
<proteinExistence type="predicted"/>
<organism evidence="3 4">
    <name type="scientific">Actinospica durhamensis</name>
    <dbReference type="NCBI Taxonomy" id="1508375"/>
    <lineage>
        <taxon>Bacteria</taxon>
        <taxon>Bacillati</taxon>
        <taxon>Actinomycetota</taxon>
        <taxon>Actinomycetes</taxon>
        <taxon>Catenulisporales</taxon>
        <taxon>Actinospicaceae</taxon>
        <taxon>Actinospica</taxon>
    </lineage>
</organism>
<gene>
    <name evidence="3" type="ORF">KDL01_27135</name>
</gene>
<dbReference type="InterPro" id="IPR021522">
    <property type="entry name" value="MctB"/>
</dbReference>
<accession>A0A941IVD7</accession>
<evidence type="ECO:0000313" key="3">
    <source>
        <dbReference type="EMBL" id="MBR7836981.1"/>
    </source>
</evidence>
<keyword evidence="4" id="KW-1185">Reference proteome</keyword>
<keyword evidence="2" id="KW-0472">Membrane</keyword>
<name>A0A941IVD7_9ACTN</name>
<dbReference type="GO" id="GO:0055070">
    <property type="term" value="P:copper ion homeostasis"/>
    <property type="evidence" value="ECO:0007669"/>
    <property type="project" value="InterPro"/>
</dbReference>
<feature type="transmembrane region" description="Helical" evidence="2">
    <location>
        <begin position="6"/>
        <end position="29"/>
    </location>
</feature>
<protein>
    <submittedName>
        <fullName evidence="3">Copper transporter</fullName>
    </submittedName>
</protein>
<dbReference type="RefSeq" id="WP_212531453.1">
    <property type="nucleotide sequence ID" value="NZ_JAGSOG010000174.1"/>
</dbReference>
<evidence type="ECO:0000313" key="4">
    <source>
        <dbReference type="Proteomes" id="UP000675781"/>
    </source>
</evidence>
<dbReference type="Pfam" id="PF11382">
    <property type="entry name" value="MctB"/>
    <property type="match status" value="1"/>
</dbReference>
<keyword evidence="2" id="KW-0812">Transmembrane</keyword>